<accession>A0A2M7G9U6</accession>
<proteinExistence type="predicted"/>
<protein>
    <submittedName>
        <fullName evidence="1">Uncharacterized protein</fullName>
    </submittedName>
</protein>
<evidence type="ECO:0000313" key="1">
    <source>
        <dbReference type="EMBL" id="PIW18876.1"/>
    </source>
</evidence>
<dbReference type="Proteomes" id="UP000231019">
    <property type="component" value="Unassembled WGS sequence"/>
</dbReference>
<dbReference type="AlphaFoldDB" id="A0A2M7G9U6"/>
<organism evidence="1 2">
    <name type="scientific">bacterium (Candidatus Blackallbacteria) CG17_big_fil_post_rev_8_21_14_2_50_48_46</name>
    <dbReference type="NCBI Taxonomy" id="2014261"/>
    <lineage>
        <taxon>Bacteria</taxon>
        <taxon>Candidatus Blackallbacteria</taxon>
    </lineage>
</organism>
<evidence type="ECO:0000313" key="2">
    <source>
        <dbReference type="Proteomes" id="UP000231019"/>
    </source>
</evidence>
<sequence length="76" mass="9086">MKNPQKLSKSKPNPNNIKREIKALIVQLSRIFKAVSALKNHILNYSKNKQNKKNKYIYNFFELKKNINSYFFLIIK</sequence>
<name>A0A2M7G9U6_9BACT</name>
<dbReference type="EMBL" id="PFFQ01000007">
    <property type="protein sequence ID" value="PIW18876.1"/>
    <property type="molecule type" value="Genomic_DNA"/>
</dbReference>
<reference evidence="1 2" key="1">
    <citation type="submission" date="2017-09" db="EMBL/GenBank/DDBJ databases">
        <title>Depth-based differentiation of microbial function through sediment-hosted aquifers and enrichment of novel symbionts in the deep terrestrial subsurface.</title>
        <authorList>
            <person name="Probst A.J."/>
            <person name="Ladd B."/>
            <person name="Jarett J.K."/>
            <person name="Geller-Mcgrath D.E."/>
            <person name="Sieber C.M."/>
            <person name="Emerson J.B."/>
            <person name="Anantharaman K."/>
            <person name="Thomas B.C."/>
            <person name="Malmstrom R."/>
            <person name="Stieglmeier M."/>
            <person name="Klingl A."/>
            <person name="Woyke T."/>
            <person name="Ryan C.M."/>
            <person name="Banfield J.F."/>
        </authorList>
    </citation>
    <scope>NUCLEOTIDE SEQUENCE [LARGE SCALE GENOMIC DNA]</scope>
    <source>
        <strain evidence="1">CG17_big_fil_post_rev_8_21_14_2_50_48_46</strain>
    </source>
</reference>
<comment type="caution">
    <text evidence="1">The sequence shown here is derived from an EMBL/GenBank/DDBJ whole genome shotgun (WGS) entry which is preliminary data.</text>
</comment>
<gene>
    <name evidence="1" type="ORF">COW36_03075</name>
</gene>